<gene>
    <name evidence="1" type="ORF">ACCQ40_04095</name>
</gene>
<evidence type="ECO:0000313" key="2">
    <source>
        <dbReference type="Proteomes" id="UP001638015"/>
    </source>
</evidence>
<dbReference type="RefSeq" id="WP_410032716.1">
    <property type="nucleotide sequence ID" value="NZ_JBGMEH010000003.1"/>
</dbReference>
<evidence type="ECO:0000313" key="1">
    <source>
        <dbReference type="EMBL" id="MFO3715971.1"/>
    </source>
</evidence>
<organism evidence="1 2">
    <name type="scientific">Anaerococcus cruorum</name>
    <dbReference type="NCBI Taxonomy" id="3115617"/>
    <lineage>
        <taxon>Bacteria</taxon>
        <taxon>Bacillati</taxon>
        <taxon>Bacillota</taxon>
        <taxon>Tissierellia</taxon>
        <taxon>Tissierellales</taxon>
        <taxon>Peptoniphilaceae</taxon>
        <taxon>Anaerococcus</taxon>
    </lineage>
</organism>
<reference evidence="1 2" key="1">
    <citation type="journal article" date="2025" name="Anaerobe">
        <title>Description of Anaerococcus kampingiae sp. nov., Anaerococcus groningensis sp. nov., Anaerococcus martiniensis sp. nov., and Anaerococcus cruorum sp. nov., isolated from human clinical specimens.</title>
        <authorList>
            <person name="Boiten K.E."/>
            <person name="Meijer J."/>
            <person name="van Wezel E.M."/>
            <person name="Veloo A.C.M."/>
        </authorList>
    </citation>
    <scope>NUCLEOTIDE SEQUENCE [LARGE SCALE GENOMIC DNA]</scope>
    <source>
        <strain evidence="1 2">ENR1039</strain>
    </source>
</reference>
<sequence>MKIKKGDIIISLSLLLLSIVMAFGISNSRPKTSGKIVRIEHNSELYGEFSLNEDKVIEIDDGVHYNKVVIKDGEAYMEEANCRDQICTHMPPISINGETIICLPNRVFLEVIDTDQSNDDDIDRISR</sequence>
<comment type="caution">
    <text evidence="1">The sequence shown here is derived from an EMBL/GenBank/DDBJ whole genome shotgun (WGS) entry which is preliminary data.</text>
</comment>
<dbReference type="CDD" id="cd09911">
    <property type="entry name" value="Lin0431_like"/>
    <property type="match status" value="1"/>
</dbReference>
<dbReference type="InterPro" id="IPR038690">
    <property type="entry name" value="NusG_2_sf"/>
</dbReference>
<proteinExistence type="predicted"/>
<keyword evidence="2" id="KW-1185">Reference proteome</keyword>
<dbReference type="Gene3D" id="2.60.320.10">
    <property type="entry name" value="N-utilization substance G protein NusG, insert domain"/>
    <property type="match status" value="1"/>
</dbReference>
<dbReference type="Pfam" id="PF07009">
    <property type="entry name" value="NusG_II"/>
    <property type="match status" value="1"/>
</dbReference>
<protein>
    <submittedName>
        <fullName evidence="1">NusG domain II-containing protein</fullName>
    </submittedName>
</protein>
<name>A0ABW9MVZ2_9FIRM</name>
<accession>A0ABW9MVZ2</accession>
<dbReference type="EMBL" id="JBGMEH010000003">
    <property type="protein sequence ID" value="MFO3715971.1"/>
    <property type="molecule type" value="Genomic_DNA"/>
</dbReference>
<dbReference type="Proteomes" id="UP001638015">
    <property type="component" value="Unassembled WGS sequence"/>
</dbReference>